<dbReference type="PANTHER" id="PTHR30189">
    <property type="entry name" value="LPS-ASSEMBLY PROTEIN"/>
    <property type="match status" value="1"/>
</dbReference>
<evidence type="ECO:0000313" key="3">
    <source>
        <dbReference type="EMBL" id="HFC92316.1"/>
    </source>
</evidence>
<gene>
    <name evidence="3" type="primary">lptD</name>
    <name evidence="3" type="ORF">ENJ51_05830</name>
</gene>
<dbReference type="Proteomes" id="UP000885750">
    <property type="component" value="Unassembled WGS sequence"/>
</dbReference>
<evidence type="ECO:0000259" key="2">
    <source>
        <dbReference type="Pfam" id="PF04453"/>
    </source>
</evidence>
<dbReference type="PANTHER" id="PTHR30189:SF1">
    <property type="entry name" value="LPS-ASSEMBLY PROTEIN LPTD"/>
    <property type="match status" value="1"/>
</dbReference>
<dbReference type="GO" id="GO:0043165">
    <property type="term" value="P:Gram-negative-bacterium-type cell outer membrane assembly"/>
    <property type="evidence" value="ECO:0007669"/>
    <property type="project" value="InterPro"/>
</dbReference>
<dbReference type="GO" id="GO:1990351">
    <property type="term" value="C:transporter complex"/>
    <property type="evidence" value="ECO:0007669"/>
    <property type="project" value="TreeGrafter"/>
</dbReference>
<proteinExistence type="inferred from homology"/>
<dbReference type="GO" id="GO:0015920">
    <property type="term" value="P:lipopolysaccharide transport"/>
    <property type="evidence" value="ECO:0007669"/>
    <property type="project" value="InterPro"/>
</dbReference>
<reference evidence="3" key="1">
    <citation type="journal article" date="2020" name="mSystems">
        <title>Genome- and Community-Level Interaction Insights into Carbon Utilization and Element Cycling Functions of Hydrothermarchaeota in Hydrothermal Sediment.</title>
        <authorList>
            <person name="Zhou Z."/>
            <person name="Liu Y."/>
            <person name="Xu W."/>
            <person name="Pan J."/>
            <person name="Luo Z.H."/>
            <person name="Li M."/>
        </authorList>
    </citation>
    <scope>NUCLEOTIDE SEQUENCE [LARGE SCALE GENOMIC DNA]</scope>
    <source>
        <strain evidence="3">HyVt-493</strain>
    </source>
</reference>
<name>A0A7V2WUN5_LEUMU</name>
<protein>
    <submittedName>
        <fullName evidence="3">LPS-assembly protein LptD</fullName>
    </submittedName>
</protein>
<comment type="caution">
    <text evidence="3">The sequence shown here is derived from an EMBL/GenBank/DDBJ whole genome shotgun (WGS) entry which is preliminary data.</text>
</comment>
<feature type="domain" description="LptD C-terminal" evidence="2">
    <location>
        <begin position="225"/>
        <end position="572"/>
    </location>
</feature>
<keyword evidence="1" id="KW-0472">Membrane</keyword>
<dbReference type="Pfam" id="PF04453">
    <property type="entry name" value="LptD"/>
    <property type="match status" value="1"/>
</dbReference>
<accession>A0A7V2WUN5</accession>
<evidence type="ECO:0000256" key="1">
    <source>
        <dbReference type="ARBA" id="ARBA00023237"/>
    </source>
</evidence>
<dbReference type="InterPro" id="IPR007543">
    <property type="entry name" value="LptD_C"/>
</dbReference>
<dbReference type="InterPro" id="IPR050218">
    <property type="entry name" value="LptD"/>
</dbReference>
<keyword evidence="1" id="KW-0998">Cell outer membrane</keyword>
<feature type="non-terminal residue" evidence="3">
    <location>
        <position position="1"/>
    </location>
</feature>
<dbReference type="EMBL" id="DRMS01000221">
    <property type="protein sequence ID" value="HFC92316.1"/>
    <property type="molecule type" value="Genomic_DNA"/>
</dbReference>
<dbReference type="AlphaFoldDB" id="A0A7V2WUN5"/>
<dbReference type="InterPro" id="IPR020889">
    <property type="entry name" value="LipoPS_assembly_LptD"/>
</dbReference>
<dbReference type="HAMAP" id="MF_01411">
    <property type="entry name" value="LPS_assembly_LptD"/>
    <property type="match status" value="1"/>
</dbReference>
<sequence>SSLLGNTIIQQNDLTLNANKASLDGRTNTVSADGKVVLSTKNLQLESDSINYQLDSQTGEFNNVRYQLKKSTTNGRSHKIIQTNGTRLELQGATYTTCPPSVNSWHLSADSIKLDQGKQLGTAKNVTFKVGNTPIFYLPWMSFSLNNQRKSGFLSPSTQVSEQSGFSIATPYYFNLAPNYDATLTPAYLSKRGLKLDGEFRYLSSRHKGIWEYEILPRDKASDNKQRDYFKITHSSKLTKSIRLNIKSEGVSDNKYFDDFGKSLSTSSTSALERRIEVVRVGRNWQFSAASVDYQALDATDAPYSKIPELKFSYAPKALPNDIKLSLDSELSYFDKSNSPTGIRFDVSLKASKKLGNDGWYFKPSVGLRHTYYNLKDNPTGNKHSRSLPTFSLDTGLFFDRLWGDGKLTQTLEPRLFYTYTPFRDQSKLPVFDTAKTDFSTSTQLFSENRYTGKDRIGDANNLTVALTSRIQNRNTGKELLTASVGQIFYFEDRKVTLPGETVQTHSESEFAFELSGEINDSTRLSTSTFWDPKTQKWTATETRLNYKDDKGRIANLSYRALGSELEQGSASFAMPLDERWSIVGRVDHDLKNDRNLETLAGVEYQNCCWKTRLVGRKYLTSDNNTYDDAIFLQFELKGLGNLGNKANDFLEDKIYGYE</sequence>
<dbReference type="GO" id="GO:0009279">
    <property type="term" value="C:cell outer membrane"/>
    <property type="evidence" value="ECO:0007669"/>
    <property type="project" value="InterPro"/>
</dbReference>
<organism evidence="3">
    <name type="scientific">Leucothrix mucor</name>
    <dbReference type="NCBI Taxonomy" id="45248"/>
    <lineage>
        <taxon>Bacteria</taxon>
        <taxon>Pseudomonadati</taxon>
        <taxon>Pseudomonadota</taxon>
        <taxon>Gammaproteobacteria</taxon>
        <taxon>Thiotrichales</taxon>
        <taxon>Thiotrichaceae</taxon>
        <taxon>Leucothrix</taxon>
    </lineage>
</organism>